<feature type="signal peptide" evidence="1">
    <location>
        <begin position="1"/>
        <end position="27"/>
    </location>
</feature>
<dbReference type="OrthoDB" id="532473at2"/>
<organism evidence="2 3">
    <name type="scientific">Hydrococcus rivularis NIES-593</name>
    <dbReference type="NCBI Taxonomy" id="1921803"/>
    <lineage>
        <taxon>Bacteria</taxon>
        <taxon>Bacillati</taxon>
        <taxon>Cyanobacteriota</taxon>
        <taxon>Cyanophyceae</taxon>
        <taxon>Pleurocapsales</taxon>
        <taxon>Hydrococcaceae</taxon>
        <taxon>Hydrococcus</taxon>
    </lineage>
</organism>
<evidence type="ECO:0000256" key="1">
    <source>
        <dbReference type="SAM" id="SignalP"/>
    </source>
</evidence>
<dbReference type="Proteomes" id="UP000186868">
    <property type="component" value="Unassembled WGS sequence"/>
</dbReference>
<evidence type="ECO:0000313" key="2">
    <source>
        <dbReference type="EMBL" id="OKH25139.1"/>
    </source>
</evidence>
<sequence>MASEVIRLTVALLLLALSLAVALPVQATPLCRNYGNRAICILSIKRSAKYHWQYLATVSVDGIARPMEVYNCRDRFRIQKDGTVLSFEPHGAGELICNFFKR</sequence>
<proteinExistence type="predicted"/>
<accession>A0A1U7HNK0</accession>
<protein>
    <submittedName>
        <fullName evidence="2">Uncharacterized protein</fullName>
    </submittedName>
</protein>
<gene>
    <name evidence="2" type="ORF">NIES593_05075</name>
</gene>
<keyword evidence="3" id="KW-1185">Reference proteome</keyword>
<keyword evidence="1" id="KW-0732">Signal</keyword>
<dbReference type="AlphaFoldDB" id="A0A1U7HNK0"/>
<reference evidence="2 3" key="1">
    <citation type="submission" date="2016-11" db="EMBL/GenBank/DDBJ databases">
        <title>Draft Genome Sequences of Nine Cyanobacterial Strains from Diverse Habitats.</title>
        <authorList>
            <person name="Zhu T."/>
            <person name="Hou S."/>
            <person name="Lu X."/>
            <person name="Hess W.R."/>
        </authorList>
    </citation>
    <scope>NUCLEOTIDE SEQUENCE [LARGE SCALE GENOMIC DNA]</scope>
    <source>
        <strain evidence="2 3">NIES-593</strain>
    </source>
</reference>
<evidence type="ECO:0000313" key="3">
    <source>
        <dbReference type="Proteomes" id="UP000186868"/>
    </source>
</evidence>
<dbReference type="EMBL" id="MRCB01000004">
    <property type="protein sequence ID" value="OKH25139.1"/>
    <property type="molecule type" value="Genomic_DNA"/>
</dbReference>
<name>A0A1U7HNK0_9CYAN</name>
<comment type="caution">
    <text evidence="2">The sequence shown here is derived from an EMBL/GenBank/DDBJ whole genome shotgun (WGS) entry which is preliminary data.</text>
</comment>
<feature type="chain" id="PRO_5013205370" evidence="1">
    <location>
        <begin position="28"/>
        <end position="102"/>
    </location>
</feature>